<comment type="subunit">
    <text evidence="1 12">Homodimer.</text>
</comment>
<feature type="compositionally biased region" description="Basic and acidic residues" evidence="13">
    <location>
        <begin position="327"/>
        <end position="338"/>
    </location>
</feature>
<dbReference type="Pfam" id="PF22645">
    <property type="entry name" value="GKRP_SIS_N"/>
    <property type="match status" value="1"/>
</dbReference>
<evidence type="ECO:0000256" key="10">
    <source>
        <dbReference type="ARBA" id="ARBA00077905"/>
    </source>
</evidence>
<reference evidence="16" key="1">
    <citation type="submission" date="2016-10" db="EMBL/GenBank/DDBJ databases">
        <authorList>
            <person name="Varghese N."/>
        </authorList>
    </citation>
    <scope>NUCLEOTIDE SEQUENCE [LARGE SCALE GENOMIC DNA]</scope>
    <source>
        <strain evidence="16">DSM 17980</strain>
    </source>
</reference>
<dbReference type="NCBIfam" id="NF003915">
    <property type="entry name" value="PRK05441.1"/>
    <property type="match status" value="1"/>
</dbReference>
<feature type="region of interest" description="Disordered" evidence="13">
    <location>
        <begin position="313"/>
        <end position="338"/>
    </location>
</feature>
<dbReference type="InterPro" id="IPR040190">
    <property type="entry name" value="MURQ/GCKR"/>
</dbReference>
<dbReference type="PANTHER" id="PTHR10088:SF4">
    <property type="entry name" value="GLUCOKINASE REGULATORY PROTEIN"/>
    <property type="match status" value="1"/>
</dbReference>
<evidence type="ECO:0000256" key="11">
    <source>
        <dbReference type="ARBA" id="ARBA00084049"/>
    </source>
</evidence>
<feature type="active site" description="Proton donor" evidence="12">
    <location>
        <position position="89"/>
    </location>
</feature>
<dbReference type="GO" id="GO:0046348">
    <property type="term" value="P:amino sugar catabolic process"/>
    <property type="evidence" value="ECO:0007669"/>
    <property type="project" value="InterPro"/>
</dbReference>
<keyword evidence="16" id="KW-1185">Reference proteome</keyword>
<dbReference type="EMBL" id="FPBV01000002">
    <property type="protein sequence ID" value="SFU45067.1"/>
    <property type="molecule type" value="Genomic_DNA"/>
</dbReference>
<evidence type="ECO:0000256" key="7">
    <source>
        <dbReference type="ARBA" id="ARBA00061234"/>
    </source>
</evidence>
<feature type="active site" evidence="12">
    <location>
        <position position="120"/>
    </location>
</feature>
<dbReference type="GO" id="GO:0009254">
    <property type="term" value="P:peptidoglycan turnover"/>
    <property type="evidence" value="ECO:0007669"/>
    <property type="project" value="TreeGrafter"/>
</dbReference>
<comment type="pathway">
    <text evidence="6">Cell wall biogenesis.</text>
</comment>
<sequence>MLKALDSIWTQLTTEQPNAEYDHLDTWSVREILVAMNAADKLVPDLVASAIPQITRAVEVVVQRLRDGGRLFYAGAGTSGRLGVLDAAECPPTFNTPPDLVQAVIAGGSKAMFEAVEEAEDHWDFAEDDLRRRGFSAKDVLIGITASGRTPYVLGAISYARGIGAFTISISCNTPAMVSQYADLPIEVPTGNEIVMGSTRLKAGTAQKLVLNMISTATMVRLGKVYRNLMVDLRATNEKLVERSKRIIMLATGVSYERAEELLAKSDGQVKVAILMAAGQVDRASAEALLERSRGFLRTALEGLAQLDSPRMDSAQMDGAQSSPVDLADHPEGNGHEV</sequence>
<comment type="miscellaneous">
    <text evidence="12">A lyase-type mechanism (elimination/hydration) is suggested for the cleavage of the lactyl ether bond of MurNAc 6-phosphate, with the formation of an alpha,beta-unsaturated aldehyde intermediate with (E)-stereochemistry, followed by the syn addition of water to give product.</text>
</comment>
<dbReference type="UniPathway" id="UPA00342"/>
<dbReference type="STRING" id="392015.SAMN05421543_10286"/>
<comment type="catalytic activity">
    <reaction evidence="4 12">
        <text>N-acetyl-D-muramate 6-phosphate + H2O = N-acetyl-D-glucosamine 6-phosphate + (R)-lactate</text>
        <dbReference type="Rhea" id="RHEA:26410"/>
        <dbReference type="ChEBI" id="CHEBI:15377"/>
        <dbReference type="ChEBI" id="CHEBI:16004"/>
        <dbReference type="ChEBI" id="CHEBI:57513"/>
        <dbReference type="ChEBI" id="CHEBI:58722"/>
        <dbReference type="EC" id="4.2.1.126"/>
    </reaction>
</comment>
<name>A0A1I7G9F9_9BACL</name>
<dbReference type="GO" id="GO:0097173">
    <property type="term" value="P:N-acetylmuramic acid catabolic process"/>
    <property type="evidence" value="ECO:0007669"/>
    <property type="project" value="UniProtKB-UniPathway"/>
</dbReference>
<dbReference type="CDD" id="cd05007">
    <property type="entry name" value="SIS_Etherase"/>
    <property type="match status" value="1"/>
</dbReference>
<evidence type="ECO:0000256" key="9">
    <source>
        <dbReference type="ARBA" id="ARBA00070061"/>
    </source>
</evidence>
<dbReference type="Gene3D" id="3.40.50.10490">
    <property type="entry name" value="Glucose-6-phosphate isomerase like protein, domain 1"/>
    <property type="match status" value="1"/>
</dbReference>
<evidence type="ECO:0000256" key="1">
    <source>
        <dbReference type="ARBA" id="ARBA00011738"/>
    </source>
</evidence>
<dbReference type="InterPro" id="IPR046348">
    <property type="entry name" value="SIS_dom_sf"/>
</dbReference>
<organism evidence="15 16">
    <name type="scientific">Alicyclobacillus macrosporangiidus</name>
    <dbReference type="NCBI Taxonomy" id="392015"/>
    <lineage>
        <taxon>Bacteria</taxon>
        <taxon>Bacillati</taxon>
        <taxon>Bacillota</taxon>
        <taxon>Bacilli</taxon>
        <taxon>Bacillales</taxon>
        <taxon>Alicyclobacillaceae</taxon>
        <taxon>Alicyclobacillus</taxon>
    </lineage>
</organism>
<feature type="domain" description="SIS" evidence="14">
    <location>
        <begin position="61"/>
        <end position="224"/>
    </location>
</feature>
<keyword evidence="3 12" id="KW-0119">Carbohydrate metabolism</keyword>
<comment type="pathway">
    <text evidence="12">Amino-sugar metabolism; N-acetylmuramate degradation.</text>
</comment>
<dbReference type="InterPro" id="IPR001347">
    <property type="entry name" value="SIS_dom"/>
</dbReference>
<comment type="similarity">
    <text evidence="7 12">Belongs to the GCKR-like family. MurNAc-6-P etherase subfamily.</text>
</comment>
<dbReference type="EC" id="4.2.1.126" evidence="8 12"/>
<evidence type="ECO:0000256" key="3">
    <source>
        <dbReference type="ARBA" id="ARBA00023277"/>
    </source>
</evidence>
<evidence type="ECO:0000256" key="13">
    <source>
        <dbReference type="SAM" id="MobiDB-lite"/>
    </source>
</evidence>
<evidence type="ECO:0000313" key="15">
    <source>
        <dbReference type="EMBL" id="SFU45067.1"/>
    </source>
</evidence>
<dbReference type="InterPro" id="IPR005488">
    <property type="entry name" value="Etherase_MurQ"/>
</dbReference>
<dbReference type="Proteomes" id="UP000183508">
    <property type="component" value="Unassembled WGS sequence"/>
</dbReference>
<dbReference type="GO" id="GO:0016803">
    <property type="term" value="F:ether hydrolase activity"/>
    <property type="evidence" value="ECO:0007669"/>
    <property type="project" value="TreeGrafter"/>
</dbReference>
<evidence type="ECO:0000256" key="6">
    <source>
        <dbReference type="ARBA" id="ARBA00060672"/>
    </source>
</evidence>
<dbReference type="NCBIfam" id="TIGR00274">
    <property type="entry name" value="N-acetylmuramic acid 6-phosphate etherase"/>
    <property type="match status" value="1"/>
</dbReference>
<dbReference type="HAMAP" id="MF_00068">
    <property type="entry name" value="MurQ"/>
    <property type="match status" value="1"/>
</dbReference>
<dbReference type="AlphaFoldDB" id="A0A1I7G9F9"/>
<dbReference type="FunFam" id="3.40.50.10490:FF:000014">
    <property type="entry name" value="N-acetylmuramic acid 6-phosphate etherase"/>
    <property type="match status" value="1"/>
</dbReference>
<evidence type="ECO:0000256" key="12">
    <source>
        <dbReference type="HAMAP-Rule" id="MF_00068"/>
    </source>
</evidence>
<proteinExistence type="inferred from homology"/>
<dbReference type="NCBIfam" id="NF009222">
    <property type="entry name" value="PRK12570.1"/>
    <property type="match status" value="1"/>
</dbReference>
<dbReference type="GO" id="GO:0097367">
    <property type="term" value="F:carbohydrate derivative binding"/>
    <property type="evidence" value="ECO:0007669"/>
    <property type="project" value="InterPro"/>
</dbReference>
<evidence type="ECO:0000256" key="5">
    <source>
        <dbReference type="ARBA" id="ARBA00060595"/>
    </source>
</evidence>
<dbReference type="PROSITE" id="PS51464">
    <property type="entry name" value="SIS"/>
    <property type="match status" value="1"/>
</dbReference>
<comment type="pathway">
    <text evidence="5">Amino-sugar metabolism; 1,6-anhydro-N-acetylmuramate degradation.</text>
</comment>
<evidence type="ECO:0000313" key="16">
    <source>
        <dbReference type="Proteomes" id="UP000183508"/>
    </source>
</evidence>
<gene>
    <name evidence="12" type="primary">murQ</name>
    <name evidence="15" type="ORF">SAMN05421543_10286</name>
</gene>
<accession>A0A1I7G9F9</accession>
<evidence type="ECO:0000256" key="8">
    <source>
        <dbReference type="ARBA" id="ARBA00067056"/>
    </source>
</evidence>
<keyword evidence="2 12" id="KW-0456">Lyase</keyword>
<protein>
    <recommendedName>
        <fullName evidence="9 12">N-acetylmuramic acid 6-phosphate etherase</fullName>
        <shortName evidence="12">MurNAc-6-P etherase</shortName>
        <ecNumber evidence="8 12">4.2.1.126</ecNumber>
    </recommendedName>
    <alternativeName>
        <fullName evidence="11 12">N-acetylmuramic acid 6-phosphate hydrolase</fullName>
    </alternativeName>
    <alternativeName>
        <fullName evidence="10 12">N-acetylmuramic acid 6-phosphate lyase</fullName>
    </alternativeName>
</protein>
<dbReference type="SUPFAM" id="SSF53697">
    <property type="entry name" value="SIS domain"/>
    <property type="match status" value="1"/>
</dbReference>
<dbReference type="Gene3D" id="1.10.8.1080">
    <property type="match status" value="1"/>
</dbReference>
<comment type="function">
    <text evidence="12">Specifically catalyzes the cleavage of the D-lactyl ether substituent of MurNAc 6-phosphate, producing GlcNAc 6-phosphate and D-lactate.</text>
</comment>
<dbReference type="GO" id="GO:0016835">
    <property type="term" value="F:carbon-oxygen lyase activity"/>
    <property type="evidence" value="ECO:0007669"/>
    <property type="project" value="UniProtKB-UniRule"/>
</dbReference>
<evidence type="ECO:0000256" key="4">
    <source>
        <dbReference type="ARBA" id="ARBA00051747"/>
    </source>
</evidence>
<dbReference type="PANTHER" id="PTHR10088">
    <property type="entry name" value="GLUCOKINASE REGULATORY PROTEIN"/>
    <property type="match status" value="1"/>
</dbReference>
<evidence type="ECO:0000256" key="2">
    <source>
        <dbReference type="ARBA" id="ARBA00023239"/>
    </source>
</evidence>
<dbReference type="FunFam" id="1.10.8.1080:FF:000001">
    <property type="entry name" value="N-acetylmuramic acid 6-phosphate etherase"/>
    <property type="match status" value="1"/>
</dbReference>
<evidence type="ECO:0000259" key="14">
    <source>
        <dbReference type="PROSITE" id="PS51464"/>
    </source>
</evidence>